<keyword evidence="3" id="KW-1185">Reference proteome</keyword>
<dbReference type="PANTHER" id="PTHR33178">
    <property type="match status" value="1"/>
</dbReference>
<dbReference type="InterPro" id="IPR013097">
    <property type="entry name" value="Dabb"/>
</dbReference>
<evidence type="ECO:0000259" key="2">
    <source>
        <dbReference type="PROSITE" id="PS51502"/>
    </source>
</evidence>
<dbReference type="Proteomes" id="UP000228380">
    <property type="component" value="Unplaced"/>
</dbReference>
<reference evidence="4" key="1">
    <citation type="submission" date="2025-08" db="UniProtKB">
        <authorList>
            <consortium name="RefSeq"/>
        </authorList>
    </citation>
    <scope>IDENTIFICATION</scope>
    <source>
        <tissue evidence="4">Young leaves</tissue>
    </source>
</reference>
<dbReference type="InterPro" id="IPR011008">
    <property type="entry name" value="Dimeric_a/b-barrel"/>
</dbReference>
<sequence>MNELLNFDSLNPDLGKNYCSCLSDRPMGDFKHLVLVKFKDGVVVEKLMEGMQNLVAEMDTVKSFEWGQNVLSEDMVTRGFTHMFLLTFRSPNDLATYANHPSHLEYAEKFTAAIDKVLLFDFPPILVKPSA</sequence>
<dbReference type="Pfam" id="PF07876">
    <property type="entry name" value="Dabb"/>
    <property type="match status" value="1"/>
</dbReference>
<dbReference type="GeneID" id="120107809"/>
<dbReference type="KEGG" id="pda:120107809"/>
<comment type="subunit">
    <text evidence="1">Homodimer.</text>
</comment>
<feature type="domain" description="Stress-response A/B barrel" evidence="2">
    <location>
        <begin position="30"/>
        <end position="122"/>
    </location>
</feature>
<protein>
    <submittedName>
        <fullName evidence="4">Stress-response A/B barrel domain-containing protein At5g22580-like</fullName>
    </submittedName>
</protein>
<dbReference type="SUPFAM" id="SSF54909">
    <property type="entry name" value="Dimeric alpha+beta barrel"/>
    <property type="match status" value="1"/>
</dbReference>
<dbReference type="PANTHER" id="PTHR33178:SF4">
    <property type="entry name" value="EXPRESSED PROTEIN"/>
    <property type="match status" value="1"/>
</dbReference>
<accession>A0A8B9A162</accession>
<name>A0A8B9A162_PHODC</name>
<dbReference type="PROSITE" id="PS51502">
    <property type="entry name" value="S_R_A_B_BARREL"/>
    <property type="match status" value="1"/>
</dbReference>
<dbReference type="AlphaFoldDB" id="A0A8B9A162"/>
<organism evidence="3 4">
    <name type="scientific">Phoenix dactylifera</name>
    <name type="common">Date palm</name>
    <dbReference type="NCBI Taxonomy" id="42345"/>
    <lineage>
        <taxon>Eukaryota</taxon>
        <taxon>Viridiplantae</taxon>
        <taxon>Streptophyta</taxon>
        <taxon>Embryophyta</taxon>
        <taxon>Tracheophyta</taxon>
        <taxon>Spermatophyta</taxon>
        <taxon>Magnoliopsida</taxon>
        <taxon>Liliopsida</taxon>
        <taxon>Arecaceae</taxon>
        <taxon>Coryphoideae</taxon>
        <taxon>Phoeniceae</taxon>
        <taxon>Phoenix</taxon>
    </lineage>
</organism>
<evidence type="ECO:0000313" key="3">
    <source>
        <dbReference type="Proteomes" id="UP000228380"/>
    </source>
</evidence>
<dbReference type="RefSeq" id="XP_038977189.1">
    <property type="nucleotide sequence ID" value="XM_039121261.1"/>
</dbReference>
<evidence type="ECO:0000256" key="1">
    <source>
        <dbReference type="ARBA" id="ARBA00011738"/>
    </source>
</evidence>
<evidence type="ECO:0000313" key="4">
    <source>
        <dbReference type="RefSeq" id="XP_038977189.1"/>
    </source>
</evidence>
<proteinExistence type="predicted"/>
<dbReference type="Gene3D" id="3.30.70.100">
    <property type="match status" value="1"/>
</dbReference>
<gene>
    <name evidence="4" type="primary">LOC120107809</name>
</gene>
<dbReference type="OrthoDB" id="1601230at2759"/>
<dbReference type="SMART" id="SM00886">
    <property type="entry name" value="Dabb"/>
    <property type="match status" value="1"/>
</dbReference>
<dbReference type="InterPro" id="IPR044662">
    <property type="entry name" value="HS1/DABB1-like"/>
</dbReference>